<proteinExistence type="inferred from homology"/>
<dbReference type="RefSeq" id="WP_052006947.1">
    <property type="nucleotide sequence ID" value="NZ_AODM01000099.1"/>
</dbReference>
<sequence>MIFGYARVSALDQNLDSQIELLRQANVNKIISEKISGVQENKEALTELLHQMITGDTLVVSRMDRLGRNTKQLLELIDYLESRQIHLVILNLGIDTRTSTGKFILTVMAAFSELDRTMIKEKQQLGVTIAKRQGKYKGRKRKFTLDHPGIKHAIELHQATDKTVKEICVITRISEATFYRCLKEQKKVESFMEVKNETKLEHQ</sequence>
<protein>
    <submittedName>
        <fullName evidence="7">Transposon resolvase</fullName>
    </submittedName>
</protein>
<keyword evidence="2" id="KW-0229">DNA integration</keyword>
<dbReference type="InterPro" id="IPR006118">
    <property type="entry name" value="Recombinase_CS"/>
</dbReference>
<dbReference type="InterPro" id="IPR050639">
    <property type="entry name" value="SSR_resolvase"/>
</dbReference>
<keyword evidence="4" id="KW-0233">DNA recombination</keyword>
<evidence type="ECO:0000256" key="3">
    <source>
        <dbReference type="ARBA" id="ARBA00023125"/>
    </source>
</evidence>
<evidence type="ECO:0000313" key="8">
    <source>
        <dbReference type="Proteomes" id="UP000019241"/>
    </source>
</evidence>
<evidence type="ECO:0000256" key="5">
    <source>
        <dbReference type="PIRSR" id="PIRSR606118-50"/>
    </source>
</evidence>
<dbReference type="PATRIC" id="fig|1265822.4.peg.4209"/>
<dbReference type="GO" id="GO:0003677">
    <property type="term" value="F:DNA binding"/>
    <property type="evidence" value="ECO:0007669"/>
    <property type="project" value="UniProtKB-KW"/>
</dbReference>
<keyword evidence="3" id="KW-0238">DNA-binding</keyword>
<dbReference type="EMBL" id="AODM01000099">
    <property type="protein sequence ID" value="EUJ43253.1"/>
    <property type="molecule type" value="Genomic_DNA"/>
</dbReference>
<comment type="similarity">
    <text evidence="1">Belongs to the site-specific recombinase resolvase family.</text>
</comment>
<dbReference type="AlphaFoldDB" id="W7DD36"/>
<evidence type="ECO:0000256" key="1">
    <source>
        <dbReference type="ARBA" id="ARBA00009913"/>
    </source>
</evidence>
<evidence type="ECO:0000313" key="7">
    <source>
        <dbReference type="EMBL" id="EUJ43253.1"/>
    </source>
</evidence>
<dbReference type="PANTHER" id="PTHR30461">
    <property type="entry name" value="DNA-INVERTASE FROM LAMBDOID PROPHAGE"/>
    <property type="match status" value="1"/>
</dbReference>
<evidence type="ECO:0000256" key="4">
    <source>
        <dbReference type="ARBA" id="ARBA00023172"/>
    </source>
</evidence>
<feature type="domain" description="Resolvase/invertase-type recombinase catalytic" evidence="6">
    <location>
        <begin position="1"/>
        <end position="134"/>
    </location>
</feature>
<dbReference type="GO" id="GO:0000150">
    <property type="term" value="F:DNA strand exchange activity"/>
    <property type="evidence" value="ECO:0007669"/>
    <property type="project" value="InterPro"/>
</dbReference>
<dbReference type="PROSITE" id="PS00398">
    <property type="entry name" value="RECOMBINASES_2"/>
    <property type="match status" value="1"/>
</dbReference>
<evidence type="ECO:0000259" key="6">
    <source>
        <dbReference type="PROSITE" id="PS51736"/>
    </source>
</evidence>
<dbReference type="InterPro" id="IPR036162">
    <property type="entry name" value="Resolvase-like_N_sf"/>
</dbReference>
<dbReference type="GO" id="GO:0015074">
    <property type="term" value="P:DNA integration"/>
    <property type="evidence" value="ECO:0007669"/>
    <property type="project" value="UniProtKB-KW"/>
</dbReference>
<dbReference type="Gene3D" id="3.40.50.1390">
    <property type="entry name" value="Resolvase, N-terminal catalytic domain"/>
    <property type="match status" value="1"/>
</dbReference>
<name>W7DD36_9LIST</name>
<dbReference type="SMART" id="SM00857">
    <property type="entry name" value="Resolvase"/>
    <property type="match status" value="1"/>
</dbReference>
<dbReference type="CDD" id="cd03768">
    <property type="entry name" value="SR_ResInv"/>
    <property type="match status" value="1"/>
</dbReference>
<dbReference type="PROSITE" id="PS51736">
    <property type="entry name" value="RECOMBINASES_3"/>
    <property type="match status" value="1"/>
</dbReference>
<accession>W7DD36</accession>
<reference evidence="7 8" key="1">
    <citation type="submission" date="2012-12" db="EMBL/GenBank/DDBJ databases">
        <title>Novel taxa of Listeriaceae from agricultural environments in the United States.</title>
        <authorList>
            <person name="den Bakker H.C."/>
            <person name="Allred A."/>
            <person name="Warchocki S."/>
            <person name="Wright E.M."/>
            <person name="Burrell A."/>
            <person name="Nightingale K.K."/>
            <person name="Kephart D."/>
            <person name="Wiedmann M."/>
        </authorList>
    </citation>
    <scope>NUCLEOTIDE SEQUENCE [LARGE SCALE GENOMIC DNA]</scope>
    <source>
        <strain evidence="7 8">FSL S10-1203</strain>
    </source>
</reference>
<gene>
    <name evidence="7" type="ORF">MCOL2_20563</name>
</gene>
<dbReference type="SUPFAM" id="SSF53041">
    <property type="entry name" value="Resolvase-like"/>
    <property type="match status" value="1"/>
</dbReference>
<dbReference type="Pfam" id="PF00239">
    <property type="entry name" value="Resolvase"/>
    <property type="match status" value="1"/>
</dbReference>
<comment type="caution">
    <text evidence="7">The sequence shown here is derived from an EMBL/GenBank/DDBJ whole genome shotgun (WGS) entry which is preliminary data.</text>
</comment>
<dbReference type="InterPro" id="IPR006119">
    <property type="entry name" value="Resolv_N"/>
</dbReference>
<dbReference type="Proteomes" id="UP000019241">
    <property type="component" value="Unassembled WGS sequence"/>
</dbReference>
<dbReference type="PANTHER" id="PTHR30461:SF26">
    <property type="entry name" value="RESOLVASE HOMOLOG YNEB"/>
    <property type="match status" value="1"/>
</dbReference>
<feature type="active site" description="O-(5'-phospho-DNA)-serine intermediate" evidence="5">
    <location>
        <position position="9"/>
    </location>
</feature>
<organism evidence="7 8">
    <name type="scientific">Listeria fleischmannii FSL S10-1203</name>
    <dbReference type="NCBI Taxonomy" id="1265822"/>
    <lineage>
        <taxon>Bacteria</taxon>
        <taxon>Bacillati</taxon>
        <taxon>Bacillota</taxon>
        <taxon>Bacilli</taxon>
        <taxon>Bacillales</taxon>
        <taxon>Listeriaceae</taxon>
        <taxon>Listeria</taxon>
    </lineage>
</organism>
<evidence type="ECO:0000256" key="2">
    <source>
        <dbReference type="ARBA" id="ARBA00022908"/>
    </source>
</evidence>